<dbReference type="AlphaFoldDB" id="A0A2A9NL81"/>
<protein>
    <recommendedName>
        <fullName evidence="3">F-box domain-containing protein</fullName>
    </recommendedName>
</protein>
<dbReference type="Gene3D" id="3.80.10.10">
    <property type="entry name" value="Ribonuclease Inhibitor"/>
    <property type="match status" value="1"/>
</dbReference>
<proteinExistence type="predicted"/>
<reference evidence="1 2" key="1">
    <citation type="submission" date="2014-02" db="EMBL/GenBank/DDBJ databases">
        <title>Transposable element dynamics among asymbiotic and ectomycorrhizal Amanita fungi.</title>
        <authorList>
            <consortium name="DOE Joint Genome Institute"/>
            <person name="Hess J."/>
            <person name="Skrede I."/>
            <person name="Wolfe B."/>
            <person name="LaButti K."/>
            <person name="Ohm R.A."/>
            <person name="Grigoriev I.V."/>
            <person name="Pringle A."/>
        </authorList>
    </citation>
    <scope>NUCLEOTIDE SEQUENCE [LARGE SCALE GENOMIC DNA]</scope>
    <source>
        <strain evidence="1 2">SKay4041</strain>
    </source>
</reference>
<evidence type="ECO:0000313" key="1">
    <source>
        <dbReference type="EMBL" id="PFH49027.1"/>
    </source>
</evidence>
<keyword evidence="2" id="KW-1185">Reference proteome</keyword>
<dbReference type="PANTHER" id="PTHR38926:SF72">
    <property type="entry name" value="IM:7136021-RELATED"/>
    <property type="match status" value="1"/>
</dbReference>
<evidence type="ECO:0000313" key="2">
    <source>
        <dbReference type="Proteomes" id="UP000242287"/>
    </source>
</evidence>
<dbReference type="STRING" id="703135.A0A2A9NL81"/>
<accession>A0A2A9NL81</accession>
<dbReference type="Proteomes" id="UP000242287">
    <property type="component" value="Unassembled WGS sequence"/>
</dbReference>
<dbReference type="EMBL" id="KZ302042">
    <property type="protein sequence ID" value="PFH49027.1"/>
    <property type="molecule type" value="Genomic_DNA"/>
</dbReference>
<name>A0A2A9NL81_9AGAR</name>
<organism evidence="1 2">
    <name type="scientific">Amanita thiersii Skay4041</name>
    <dbReference type="NCBI Taxonomy" id="703135"/>
    <lineage>
        <taxon>Eukaryota</taxon>
        <taxon>Fungi</taxon>
        <taxon>Dikarya</taxon>
        <taxon>Basidiomycota</taxon>
        <taxon>Agaricomycotina</taxon>
        <taxon>Agaricomycetes</taxon>
        <taxon>Agaricomycetidae</taxon>
        <taxon>Agaricales</taxon>
        <taxon>Pluteineae</taxon>
        <taxon>Amanitaceae</taxon>
        <taxon>Amanita</taxon>
    </lineage>
</organism>
<evidence type="ECO:0008006" key="3">
    <source>
        <dbReference type="Google" id="ProtNLM"/>
    </source>
</evidence>
<gene>
    <name evidence="1" type="ORF">AMATHDRAFT_5279</name>
</gene>
<sequence length="564" mass="64962">MQRQMPPNSLLPIDIADIGESNRTYSKISVHIIGHLKDSIEEEVSRLDKVVTNLNLPETATSLRARRDALAKQLDRCNVALAPHKVLPSDVLRYIFLHCIESAGGGGTITFPLRKQKERPIQIILSHVCTLWRHIVLATPTIWTKLTIANFLTTIAIPGLREVLSRVQKAPLSLLIHQSFQYRDGLPLKVTFTTFVNTFYQQIILPRRIRELSLRFRMEYEDQEAMISVLRKVQAILYMPLPDLELLEFRLADKPNQDVEADRSWAVCSTNGGMSNRLPTLTTLRLHGSVQFYACIHDHMCWGQLRSLSITSVTIEWVLGILHQCRLLETFDVDMLLPYRHAHFRQTVELKVLHISLPHLHHLGLSLHMDFITQDLRRFLDPLSIPNLESLSYNVVRLEGGEIWPHAPDPLIEDRLRLGNIEKLELYPPTVSWSLTNWRKARSLRQLHLHYPKFDTQYTLNSSLESIDLFPLLESVNFNLEQDPGTILKMVEKRQRNAADAMRAKGTGAVSLLKKVQFPCVKGDIEPFKDLVTSLRNTGLELDIDTFRWPWLNWFVALMVTKWD</sequence>
<dbReference type="PANTHER" id="PTHR38926">
    <property type="entry name" value="F-BOX DOMAIN CONTAINING PROTEIN, EXPRESSED"/>
    <property type="match status" value="1"/>
</dbReference>
<dbReference type="InterPro" id="IPR032675">
    <property type="entry name" value="LRR_dom_sf"/>
</dbReference>
<dbReference type="OrthoDB" id="3365698at2759"/>